<dbReference type="STRING" id="1432562.WN59_03905"/>
<keyword evidence="3 8" id="KW-0436">Ligase</keyword>
<dbReference type="NCBIfam" id="TIGR02433">
    <property type="entry name" value="lysidine_TilS_C"/>
    <property type="match status" value="1"/>
</dbReference>
<dbReference type="GO" id="GO:0006400">
    <property type="term" value="P:tRNA modification"/>
    <property type="evidence" value="ECO:0007669"/>
    <property type="project" value="UniProtKB-UniRule"/>
</dbReference>
<dbReference type="CDD" id="cd01992">
    <property type="entry name" value="TilS_N"/>
    <property type="match status" value="1"/>
</dbReference>
<proteinExistence type="inferred from homology"/>
<dbReference type="NCBIfam" id="TIGR02432">
    <property type="entry name" value="lysidine_TilS_N"/>
    <property type="match status" value="1"/>
</dbReference>
<feature type="domain" description="Lysidine-tRNA(Ile) synthetase C-terminal" evidence="9">
    <location>
        <begin position="337"/>
        <end position="406"/>
    </location>
</feature>
<sequence length="412" mass="46816">MELRCSWDRDDTVALAISGGVDSMVLYHLLKTSYRDTFGRLILLHVNHGQRVASEAEAAHIVNMAAADGITCETVRLDIEKDDFSQAAAREARYQFFDGMMVRHGARVLLTAHHLDDQYESVMHQLLTGRYLPGRMGIPYAREEEGYRIIRPLLRIPRAAIEAYAGRHRVTYFEDESNSGTGYTRNYIRHNLMKDIRASEHLQPDQLLKLAEDLGEVDGMLREEAAGFISGRQVLSRKEFNKRRRISRIYIVNAWLASHGLGARRRYIEEMLDVASSGTAQAEFPVGGRLVVIAYDEMRIEAGDSVTLHHLDITENGMYSFNGYEITVEMDPSELPVRVRTKEEGDRIFVPGVGTKKLSRLFIDRKVPKDERETMPVVTGRSHQIIAVGIIYNIMKTRGNHSRLSVEKGVRQ</sequence>
<gene>
    <name evidence="8" type="primary">tilS</name>
    <name evidence="10" type="ORF">WN59_03905</name>
</gene>
<keyword evidence="11" id="KW-1185">Reference proteome</keyword>
<dbReference type="HAMAP" id="MF_01161">
    <property type="entry name" value="tRNA_Ile_lys_synt"/>
    <property type="match status" value="1"/>
</dbReference>
<dbReference type="GO" id="GO:0005737">
    <property type="term" value="C:cytoplasm"/>
    <property type="evidence" value="ECO:0007669"/>
    <property type="project" value="UniProtKB-SubCell"/>
</dbReference>
<dbReference type="RefSeq" id="WP_046512975.1">
    <property type="nucleotide sequence ID" value="NZ_LAYZ01000002.1"/>
</dbReference>
<dbReference type="EC" id="6.3.4.19" evidence="8"/>
<keyword evidence="6 8" id="KW-0067">ATP-binding</keyword>
<dbReference type="Proteomes" id="UP000034287">
    <property type="component" value="Unassembled WGS sequence"/>
</dbReference>
<dbReference type="InterPro" id="IPR012094">
    <property type="entry name" value="tRNA_Ile_lys_synt"/>
</dbReference>
<dbReference type="GO" id="GO:0005524">
    <property type="term" value="F:ATP binding"/>
    <property type="evidence" value="ECO:0007669"/>
    <property type="project" value="UniProtKB-UniRule"/>
</dbReference>
<dbReference type="SUPFAM" id="SSF56037">
    <property type="entry name" value="PheT/TilS domain"/>
    <property type="match status" value="1"/>
</dbReference>
<dbReference type="AlphaFoldDB" id="A0A0M2SQE8"/>
<reference evidence="10 11" key="1">
    <citation type="submission" date="2015-04" db="EMBL/GenBank/DDBJ databases">
        <title>Taxonomic description and genome sequence of Salinicoccus sediminis sp. nov., a novel hyper halotolerant bacterium isolated from marine sediment.</title>
        <authorList>
            <person name="Mathan Kumar R."/>
            <person name="Kaur G."/>
            <person name="Kumar N."/>
            <person name="Kumar A."/>
            <person name="Singh N.K."/>
            <person name="Kaur N."/>
            <person name="Mayilraj S."/>
        </authorList>
    </citation>
    <scope>NUCLEOTIDE SEQUENCE [LARGE SCALE GENOMIC DNA]</scope>
    <source>
        <strain evidence="10 11">SV-16</strain>
    </source>
</reference>
<comment type="domain">
    <text evidence="8">The N-terminal region contains the highly conserved SGGXDS motif, predicted to be a P-loop motif involved in ATP binding.</text>
</comment>
<dbReference type="InterPro" id="IPR014729">
    <property type="entry name" value="Rossmann-like_a/b/a_fold"/>
</dbReference>
<protein>
    <recommendedName>
        <fullName evidence="8">tRNA(Ile)-lysidine synthase</fullName>
        <ecNumber evidence="8">6.3.4.19</ecNumber>
    </recommendedName>
    <alternativeName>
        <fullName evidence="8">tRNA(Ile)-2-lysyl-cytidine synthase</fullName>
    </alternativeName>
    <alternativeName>
        <fullName evidence="8">tRNA(Ile)-lysidine synthetase</fullName>
    </alternativeName>
</protein>
<comment type="subcellular location">
    <subcellularLocation>
        <location evidence="1 8">Cytoplasm</location>
    </subcellularLocation>
</comment>
<keyword evidence="2 8" id="KW-0963">Cytoplasm</keyword>
<dbReference type="SUPFAM" id="SSF52402">
    <property type="entry name" value="Adenine nucleotide alpha hydrolases-like"/>
    <property type="match status" value="1"/>
</dbReference>
<evidence type="ECO:0000256" key="4">
    <source>
        <dbReference type="ARBA" id="ARBA00022694"/>
    </source>
</evidence>
<comment type="caution">
    <text evidence="10">The sequence shown here is derived from an EMBL/GenBank/DDBJ whole genome shotgun (WGS) entry which is preliminary data.</text>
</comment>
<dbReference type="Gene3D" id="3.40.50.620">
    <property type="entry name" value="HUPs"/>
    <property type="match status" value="1"/>
</dbReference>
<dbReference type="InterPro" id="IPR012796">
    <property type="entry name" value="Lysidine-tRNA-synth_C"/>
</dbReference>
<dbReference type="PANTHER" id="PTHR43033:SF1">
    <property type="entry name" value="TRNA(ILE)-LYSIDINE SYNTHASE-RELATED"/>
    <property type="match status" value="1"/>
</dbReference>
<dbReference type="PANTHER" id="PTHR43033">
    <property type="entry name" value="TRNA(ILE)-LYSIDINE SYNTHASE-RELATED"/>
    <property type="match status" value="1"/>
</dbReference>
<evidence type="ECO:0000256" key="1">
    <source>
        <dbReference type="ARBA" id="ARBA00004496"/>
    </source>
</evidence>
<comment type="catalytic activity">
    <reaction evidence="7 8">
        <text>cytidine(34) in tRNA(Ile2) + L-lysine + ATP = lysidine(34) in tRNA(Ile2) + AMP + diphosphate + H(+)</text>
        <dbReference type="Rhea" id="RHEA:43744"/>
        <dbReference type="Rhea" id="RHEA-COMP:10625"/>
        <dbReference type="Rhea" id="RHEA-COMP:10670"/>
        <dbReference type="ChEBI" id="CHEBI:15378"/>
        <dbReference type="ChEBI" id="CHEBI:30616"/>
        <dbReference type="ChEBI" id="CHEBI:32551"/>
        <dbReference type="ChEBI" id="CHEBI:33019"/>
        <dbReference type="ChEBI" id="CHEBI:82748"/>
        <dbReference type="ChEBI" id="CHEBI:83665"/>
        <dbReference type="ChEBI" id="CHEBI:456215"/>
        <dbReference type="EC" id="6.3.4.19"/>
    </reaction>
</comment>
<dbReference type="InterPro" id="IPR011063">
    <property type="entry name" value="TilS/TtcA_N"/>
</dbReference>
<feature type="binding site" evidence="8">
    <location>
        <begin position="18"/>
        <end position="23"/>
    </location>
    <ligand>
        <name>ATP</name>
        <dbReference type="ChEBI" id="CHEBI:30616"/>
    </ligand>
</feature>
<keyword evidence="4 8" id="KW-0819">tRNA processing</keyword>
<dbReference type="PATRIC" id="fig|1432562.3.peg.762"/>
<dbReference type="SMART" id="SM00977">
    <property type="entry name" value="TilS_C"/>
    <property type="match status" value="1"/>
</dbReference>
<evidence type="ECO:0000259" key="9">
    <source>
        <dbReference type="SMART" id="SM00977"/>
    </source>
</evidence>
<accession>A0A0M2SQE8</accession>
<evidence type="ECO:0000313" key="11">
    <source>
        <dbReference type="Proteomes" id="UP000034287"/>
    </source>
</evidence>
<evidence type="ECO:0000256" key="7">
    <source>
        <dbReference type="ARBA" id="ARBA00048539"/>
    </source>
</evidence>
<dbReference type="Pfam" id="PF01171">
    <property type="entry name" value="ATP_bind_3"/>
    <property type="match status" value="1"/>
</dbReference>
<evidence type="ECO:0000256" key="2">
    <source>
        <dbReference type="ARBA" id="ARBA00022490"/>
    </source>
</evidence>
<organism evidence="10 11">
    <name type="scientific">Salinicoccus sediminis</name>
    <dbReference type="NCBI Taxonomy" id="1432562"/>
    <lineage>
        <taxon>Bacteria</taxon>
        <taxon>Bacillati</taxon>
        <taxon>Bacillota</taxon>
        <taxon>Bacilli</taxon>
        <taxon>Bacillales</taxon>
        <taxon>Staphylococcaceae</taxon>
        <taxon>Salinicoccus</taxon>
    </lineage>
</organism>
<evidence type="ECO:0000256" key="5">
    <source>
        <dbReference type="ARBA" id="ARBA00022741"/>
    </source>
</evidence>
<dbReference type="OrthoDB" id="9807403at2"/>
<dbReference type="Pfam" id="PF11734">
    <property type="entry name" value="TilS_C"/>
    <property type="match status" value="1"/>
</dbReference>
<comment type="function">
    <text evidence="8">Ligates lysine onto the cytidine present at position 34 of the AUA codon-specific tRNA(Ile) that contains the anticodon CAU, in an ATP-dependent manner. Cytidine is converted to lysidine, thus changing the amino acid specificity of the tRNA from methionine to isoleucine.</text>
</comment>
<name>A0A0M2SQE8_9STAP</name>
<evidence type="ECO:0000256" key="8">
    <source>
        <dbReference type="HAMAP-Rule" id="MF_01161"/>
    </source>
</evidence>
<comment type="similarity">
    <text evidence="8">Belongs to the tRNA(Ile)-lysidine synthase family.</text>
</comment>
<dbReference type="GO" id="GO:0032267">
    <property type="term" value="F:tRNA(Ile)-lysidine synthase activity"/>
    <property type="evidence" value="ECO:0007669"/>
    <property type="project" value="UniProtKB-EC"/>
</dbReference>
<evidence type="ECO:0000313" key="10">
    <source>
        <dbReference type="EMBL" id="KKK34815.1"/>
    </source>
</evidence>
<evidence type="ECO:0000256" key="3">
    <source>
        <dbReference type="ARBA" id="ARBA00022598"/>
    </source>
</evidence>
<dbReference type="InterPro" id="IPR012795">
    <property type="entry name" value="tRNA_Ile_lys_synt_N"/>
</dbReference>
<dbReference type="EMBL" id="LAYZ01000002">
    <property type="protein sequence ID" value="KKK34815.1"/>
    <property type="molecule type" value="Genomic_DNA"/>
</dbReference>
<keyword evidence="5 8" id="KW-0547">Nucleotide-binding</keyword>
<evidence type="ECO:0000256" key="6">
    <source>
        <dbReference type="ARBA" id="ARBA00022840"/>
    </source>
</evidence>